<dbReference type="EMBL" id="CP027228">
    <property type="protein sequence ID" value="AVM47786.1"/>
    <property type="molecule type" value="Genomic_DNA"/>
</dbReference>
<dbReference type="KEGG" id="mdv:C5Q96_02495"/>
<protein>
    <recommendedName>
        <fullName evidence="1">Sporulation initiation factor Spo0A C-terminal domain-containing protein</fullName>
    </recommendedName>
</protein>
<dbReference type="GO" id="GO:0042173">
    <property type="term" value="P:regulation of sporulation resulting in formation of a cellular spore"/>
    <property type="evidence" value="ECO:0007669"/>
    <property type="project" value="InterPro"/>
</dbReference>
<dbReference type="Gene3D" id="1.10.10.10">
    <property type="entry name" value="Winged helix-like DNA-binding domain superfamily/Winged helix DNA-binding domain"/>
    <property type="match status" value="1"/>
</dbReference>
<dbReference type="GO" id="GO:0003677">
    <property type="term" value="F:DNA binding"/>
    <property type="evidence" value="ECO:0007669"/>
    <property type="project" value="InterPro"/>
</dbReference>
<evidence type="ECO:0000313" key="3">
    <source>
        <dbReference type="Proteomes" id="UP000237883"/>
    </source>
</evidence>
<name>A0A2S0L3C3_9FIRM</name>
<keyword evidence="3" id="KW-1185">Reference proteome</keyword>
<sequence length="210" mass="24001">MKEGIIIMNNKHNPMKNFYSIKNNESISFDAEDALSLVFASCLNHDCKVSKCTSFNYFRDLKLRILYAEIKKIINCMDEGDYDLSQLVDDHILRSAFAGSVFMKDGMGASYLVEAVIVCKQLLARQNVIIAGEIYRQVAERFHVSPEAVEKAIRYFTKELWMVCKDKTKCLAIYNFVFPSLNSPPTNKDTIVFMAIKMLEIQKLLEALAI</sequence>
<dbReference type="SUPFAM" id="SSF46894">
    <property type="entry name" value="C-terminal effector domain of the bipartite response regulators"/>
    <property type="match status" value="1"/>
</dbReference>
<evidence type="ECO:0000259" key="1">
    <source>
        <dbReference type="Pfam" id="PF08769"/>
    </source>
</evidence>
<dbReference type="GO" id="GO:0003700">
    <property type="term" value="F:DNA-binding transcription factor activity"/>
    <property type="evidence" value="ECO:0007669"/>
    <property type="project" value="InterPro"/>
</dbReference>
<dbReference type="GO" id="GO:0005737">
    <property type="term" value="C:cytoplasm"/>
    <property type="evidence" value="ECO:0007669"/>
    <property type="project" value="InterPro"/>
</dbReference>
<organism evidence="2 3">
    <name type="scientific">Mogibacterium diversum</name>
    <dbReference type="NCBI Taxonomy" id="114527"/>
    <lineage>
        <taxon>Bacteria</taxon>
        <taxon>Bacillati</taxon>
        <taxon>Bacillota</taxon>
        <taxon>Clostridia</taxon>
        <taxon>Peptostreptococcales</taxon>
        <taxon>Anaerovoracaceae</taxon>
        <taxon>Mogibacterium</taxon>
    </lineage>
</organism>
<dbReference type="AlphaFoldDB" id="A0A2S0L3C3"/>
<dbReference type="GO" id="GO:0005509">
    <property type="term" value="F:calcium ion binding"/>
    <property type="evidence" value="ECO:0007669"/>
    <property type="project" value="InterPro"/>
</dbReference>
<dbReference type="InterPro" id="IPR014879">
    <property type="entry name" value="Spo0A_C"/>
</dbReference>
<dbReference type="Proteomes" id="UP000237883">
    <property type="component" value="Chromosome"/>
</dbReference>
<feature type="domain" description="Sporulation initiation factor Spo0A C-terminal" evidence="1">
    <location>
        <begin position="107"/>
        <end position="196"/>
    </location>
</feature>
<proteinExistence type="predicted"/>
<accession>A0A2S0L3C3</accession>
<dbReference type="InterPro" id="IPR016032">
    <property type="entry name" value="Sig_transdc_resp-reg_C-effctor"/>
</dbReference>
<gene>
    <name evidence="2" type="ORF">C5Q96_02495</name>
</gene>
<reference evidence="3" key="1">
    <citation type="submission" date="2018-02" db="EMBL/GenBank/DDBJ databases">
        <authorList>
            <person name="Holder M.E."/>
            <person name="Ajami N.J."/>
            <person name="Petrosino J.F."/>
        </authorList>
    </citation>
    <scope>NUCLEOTIDE SEQUENCE [LARGE SCALE GENOMIC DNA]</scope>
    <source>
        <strain evidence="3">CCUG 47132</strain>
    </source>
</reference>
<evidence type="ECO:0000313" key="2">
    <source>
        <dbReference type="EMBL" id="AVM47786.1"/>
    </source>
</evidence>
<dbReference type="Pfam" id="PF08769">
    <property type="entry name" value="Spo0A_C"/>
    <property type="match status" value="1"/>
</dbReference>
<dbReference type="InterPro" id="IPR036388">
    <property type="entry name" value="WH-like_DNA-bd_sf"/>
</dbReference>